<evidence type="ECO:0000256" key="2">
    <source>
        <dbReference type="SAM" id="MobiDB-lite"/>
    </source>
</evidence>
<feature type="region of interest" description="Disordered" evidence="2">
    <location>
        <begin position="1"/>
        <end position="59"/>
    </location>
</feature>
<feature type="compositionally biased region" description="Acidic residues" evidence="2">
    <location>
        <begin position="24"/>
        <end position="39"/>
    </location>
</feature>
<gene>
    <name evidence="3" type="ORF">LCGC14_0355320</name>
</gene>
<accession>A0A0F9TSN7</accession>
<proteinExistence type="predicted"/>
<name>A0A0F9TSN7_9ZZZZ</name>
<reference evidence="3" key="1">
    <citation type="journal article" date="2015" name="Nature">
        <title>Complex archaea that bridge the gap between prokaryotes and eukaryotes.</title>
        <authorList>
            <person name="Spang A."/>
            <person name="Saw J.H."/>
            <person name="Jorgensen S.L."/>
            <person name="Zaremba-Niedzwiedzka K."/>
            <person name="Martijn J."/>
            <person name="Lind A.E."/>
            <person name="van Eijk R."/>
            <person name="Schleper C."/>
            <person name="Guy L."/>
            <person name="Ettema T.J."/>
        </authorList>
    </citation>
    <scope>NUCLEOTIDE SEQUENCE</scope>
</reference>
<feature type="compositionally biased region" description="Basic and acidic residues" evidence="2">
    <location>
        <begin position="40"/>
        <end position="59"/>
    </location>
</feature>
<feature type="coiled-coil region" evidence="1">
    <location>
        <begin position="69"/>
        <end position="132"/>
    </location>
</feature>
<protein>
    <submittedName>
        <fullName evidence="3">Uncharacterized protein</fullName>
    </submittedName>
</protein>
<dbReference type="AlphaFoldDB" id="A0A0F9TSN7"/>
<comment type="caution">
    <text evidence="3">The sequence shown here is derived from an EMBL/GenBank/DDBJ whole genome shotgun (WGS) entry which is preliminary data.</text>
</comment>
<keyword evidence="1" id="KW-0175">Coiled coil</keyword>
<organism evidence="3">
    <name type="scientific">marine sediment metagenome</name>
    <dbReference type="NCBI Taxonomy" id="412755"/>
    <lineage>
        <taxon>unclassified sequences</taxon>
        <taxon>metagenomes</taxon>
        <taxon>ecological metagenomes</taxon>
    </lineage>
</organism>
<evidence type="ECO:0000256" key="1">
    <source>
        <dbReference type="SAM" id="Coils"/>
    </source>
</evidence>
<feature type="region of interest" description="Disordered" evidence="2">
    <location>
        <begin position="221"/>
        <end position="255"/>
    </location>
</feature>
<feature type="region of interest" description="Disordered" evidence="2">
    <location>
        <begin position="143"/>
        <end position="188"/>
    </location>
</feature>
<sequence length="284" mass="31538">MAEENKGTPIPGEEDPEKAPDGSSEGEEAQEGGETPDAELEARAKRMGWHGKEDYNGPEDRFVDAKTFIEKSETELPITRERLRRLDKRVAKQDKVIKEFGEFHAGVEARAYEKALTDIRREKRDAANAEDMEKYDDLAKQEVELEKTAPKGGPMAGESPPPEITDWANSTPWFKTPDRPGGNTGMTNFAIAHHGELLVEKPGLTIEENLEEVTSEVKRRFPEKFANPKRGDAASVEGTSGTKPPAKGGRSYGDLPADAKAACDSFIAEKLMTKAEYLKQYKWE</sequence>
<evidence type="ECO:0000313" key="3">
    <source>
        <dbReference type="EMBL" id="KKN77967.1"/>
    </source>
</evidence>
<dbReference type="EMBL" id="LAZR01000271">
    <property type="protein sequence ID" value="KKN77967.1"/>
    <property type="molecule type" value="Genomic_DNA"/>
</dbReference>